<evidence type="ECO:0000313" key="7">
    <source>
        <dbReference type="Proteomes" id="UP000033067"/>
    </source>
</evidence>
<dbReference type="GO" id="GO:0050661">
    <property type="term" value="F:NADP binding"/>
    <property type="evidence" value="ECO:0007669"/>
    <property type="project" value="InterPro"/>
</dbReference>
<dbReference type="RefSeq" id="WP_052632113.1">
    <property type="nucleotide sequence ID" value="NZ_CP011144.1"/>
</dbReference>
<dbReference type="InterPro" id="IPR004849">
    <property type="entry name" value="6DGDH_YqeC"/>
</dbReference>
<keyword evidence="7" id="KW-1185">Reference proteome</keyword>
<feature type="domain" description="6-phosphogluconate dehydrogenase C-terminal" evidence="5">
    <location>
        <begin position="170"/>
        <end position="298"/>
    </location>
</feature>
<dbReference type="EMBL" id="CP011144">
    <property type="protein sequence ID" value="AKC87112.1"/>
    <property type="molecule type" value="Genomic_DNA"/>
</dbReference>
<dbReference type="Pfam" id="PF00393">
    <property type="entry name" value="6PGD"/>
    <property type="match status" value="1"/>
</dbReference>
<dbReference type="AlphaFoldDB" id="A0A0E3Z228"/>
<dbReference type="Gene3D" id="3.40.50.720">
    <property type="entry name" value="NAD(P)-binding Rossmann-like Domain"/>
    <property type="match status" value="1"/>
</dbReference>
<dbReference type="Pfam" id="PF03446">
    <property type="entry name" value="NAD_binding_2"/>
    <property type="match status" value="1"/>
</dbReference>
<dbReference type="InterPro" id="IPR006183">
    <property type="entry name" value="Pgluconate_DH"/>
</dbReference>
<evidence type="ECO:0000313" key="6">
    <source>
        <dbReference type="EMBL" id="AKC87112.1"/>
    </source>
</evidence>
<dbReference type="InterPro" id="IPR006114">
    <property type="entry name" value="6PGDH_C"/>
</dbReference>
<evidence type="ECO:0000256" key="1">
    <source>
        <dbReference type="ARBA" id="ARBA00004959"/>
    </source>
</evidence>
<evidence type="ECO:0000256" key="4">
    <source>
        <dbReference type="ARBA" id="ARBA00023064"/>
    </source>
</evidence>
<dbReference type="GO" id="GO:0019521">
    <property type="term" value="P:D-gluconate metabolic process"/>
    <property type="evidence" value="ECO:0007669"/>
    <property type="project" value="UniProtKB-KW"/>
</dbReference>
<dbReference type="UniPathway" id="UPA00115"/>
<dbReference type="GO" id="GO:0006098">
    <property type="term" value="P:pentose-phosphate shunt"/>
    <property type="evidence" value="ECO:0007669"/>
    <property type="project" value="UniProtKB-UniPathway"/>
</dbReference>
<sequence>MDIGMIGLGRMGANMAARLQRDGHRVAGFDPGAAARQAAAQAHGLEAFDSLQALLAALPAPRALWLMVPAGAPVDATLEALRPLLQVGDVVVDGGNSNYQDSQRRAADCRRDGVHFLDCGTSGGVWGLAEGYSLMVGGDAAACERLRPLFETLAPAPDRGWGRVGPSGAGHFAKMVHNGIEYGMMQAYAEGFAIMQRKESLALDLPQLAEIWRHGSVVRSWLLDLAAEALHDNPSLEGIAPYVADSGEGRWTVAEAIELDVAAPVITLSLLERLRSREKDSFADKMLAALRDRFGGHGVRQG</sequence>
<organism evidence="6 7">
    <name type="scientific">Pseudoxanthomonas suwonensis</name>
    <dbReference type="NCBI Taxonomy" id="314722"/>
    <lineage>
        <taxon>Bacteria</taxon>
        <taxon>Pseudomonadati</taxon>
        <taxon>Pseudomonadota</taxon>
        <taxon>Gammaproteobacteria</taxon>
        <taxon>Lysobacterales</taxon>
        <taxon>Lysobacteraceae</taxon>
        <taxon>Pseudoxanthomonas</taxon>
    </lineage>
</organism>
<dbReference type="Gene3D" id="1.10.1040.10">
    <property type="entry name" value="N-(1-d-carboxylethyl)-l-norvaline Dehydrogenase, domain 2"/>
    <property type="match status" value="1"/>
</dbReference>
<accession>A0A0E3Z228</accession>
<dbReference type="PANTHER" id="PTHR11811">
    <property type="entry name" value="6-PHOSPHOGLUCONATE DEHYDROGENASE"/>
    <property type="match status" value="1"/>
</dbReference>
<dbReference type="NCBIfam" id="NF007161">
    <property type="entry name" value="PRK09599.1"/>
    <property type="match status" value="1"/>
</dbReference>
<protein>
    <submittedName>
        <fullName evidence="6">6-phosphogluconate dehydrogenase</fullName>
    </submittedName>
</protein>
<dbReference type="KEGG" id="psuw:WQ53_10510"/>
<dbReference type="GO" id="GO:0016054">
    <property type="term" value="P:organic acid catabolic process"/>
    <property type="evidence" value="ECO:0007669"/>
    <property type="project" value="UniProtKB-ARBA"/>
</dbReference>
<dbReference type="OrthoDB" id="9804542at2"/>
<comment type="similarity">
    <text evidence="2">Belongs to the 6-phosphogluconate dehydrogenase family.</text>
</comment>
<dbReference type="PATRIC" id="fig|314722.6.peg.2267"/>
<dbReference type="PRINTS" id="PR00076">
    <property type="entry name" value="6PGDHDRGNASE"/>
</dbReference>
<dbReference type="Proteomes" id="UP000033067">
    <property type="component" value="Chromosome"/>
</dbReference>
<dbReference type="InterPro" id="IPR013328">
    <property type="entry name" value="6PGD_dom2"/>
</dbReference>
<dbReference type="InterPro" id="IPR008927">
    <property type="entry name" value="6-PGluconate_DH-like_C_sf"/>
</dbReference>
<dbReference type="GO" id="GO:0004616">
    <property type="term" value="F:phosphogluconate dehydrogenase (decarboxylating) activity"/>
    <property type="evidence" value="ECO:0007669"/>
    <property type="project" value="InterPro"/>
</dbReference>
<evidence type="ECO:0000259" key="5">
    <source>
        <dbReference type="SMART" id="SM01350"/>
    </source>
</evidence>
<dbReference type="SUPFAM" id="SSF48179">
    <property type="entry name" value="6-phosphogluconate dehydrogenase C-terminal domain-like"/>
    <property type="match status" value="1"/>
</dbReference>
<keyword evidence="3" id="KW-0560">Oxidoreductase</keyword>
<keyword evidence="4" id="KW-0311">Gluconate utilization</keyword>
<proteinExistence type="inferred from homology"/>
<dbReference type="InterPro" id="IPR002204">
    <property type="entry name" value="3-OH-isobutyrate_DH-rel_CS"/>
</dbReference>
<dbReference type="NCBIfam" id="TIGR00872">
    <property type="entry name" value="gnd_rel"/>
    <property type="match status" value="1"/>
</dbReference>
<dbReference type="InterPro" id="IPR036291">
    <property type="entry name" value="NAD(P)-bd_dom_sf"/>
</dbReference>
<dbReference type="SMART" id="SM01350">
    <property type="entry name" value="6PGD"/>
    <property type="match status" value="1"/>
</dbReference>
<dbReference type="SUPFAM" id="SSF51735">
    <property type="entry name" value="NAD(P)-binding Rossmann-fold domains"/>
    <property type="match status" value="1"/>
</dbReference>
<evidence type="ECO:0000256" key="3">
    <source>
        <dbReference type="ARBA" id="ARBA00023002"/>
    </source>
</evidence>
<name>A0A0E3Z228_9GAMM</name>
<dbReference type="InterPro" id="IPR006115">
    <property type="entry name" value="6PGDH_NADP-bd"/>
</dbReference>
<comment type="pathway">
    <text evidence="1">Carbohydrate degradation; pentose phosphate pathway.</text>
</comment>
<reference evidence="6 7" key="1">
    <citation type="journal article" date="2015" name="Genome Announc.">
        <title>Complete Genome Sequence of Pseudoxanthomonas suwonensis Strain J1, a Cellulose-Degrading Bacterium Isolated from Leaf- and Wood-Enriched Soil.</title>
        <authorList>
            <person name="Hou L."/>
            <person name="Jiang J."/>
            <person name="Xu Z."/>
            <person name="Zhou Y."/>
            <person name="Leung F.C."/>
        </authorList>
    </citation>
    <scope>NUCLEOTIDE SEQUENCE [LARGE SCALE GENOMIC DNA]</scope>
    <source>
        <strain evidence="6 7">J1</strain>
    </source>
</reference>
<evidence type="ECO:0000256" key="2">
    <source>
        <dbReference type="ARBA" id="ARBA00008419"/>
    </source>
</evidence>
<gene>
    <name evidence="6" type="ORF">WQ53_10510</name>
</gene>
<dbReference type="PROSITE" id="PS00895">
    <property type="entry name" value="3_HYDROXYISOBUT_DH"/>
    <property type="match status" value="1"/>
</dbReference>